<accession>A0A916QGT3</accession>
<dbReference type="AlphaFoldDB" id="A0A916QGT3"/>
<dbReference type="SUPFAM" id="SSF49899">
    <property type="entry name" value="Concanavalin A-like lectins/glucanases"/>
    <property type="match status" value="1"/>
</dbReference>
<dbReference type="InterPro" id="IPR051563">
    <property type="entry name" value="Glycosyl_Hydrolase_51"/>
</dbReference>
<keyword evidence="4" id="KW-0732">Signal</keyword>
<dbReference type="InterPro" id="IPR055235">
    <property type="entry name" value="ASD1_cat"/>
</dbReference>
<dbReference type="SUPFAM" id="SSF51445">
    <property type="entry name" value="(Trans)glycosidases"/>
    <property type="match status" value="1"/>
</dbReference>
<dbReference type="Pfam" id="PF22848">
    <property type="entry name" value="ASD1_dom"/>
    <property type="match status" value="1"/>
</dbReference>
<evidence type="ECO:0000256" key="7">
    <source>
        <dbReference type="SAM" id="MobiDB-lite"/>
    </source>
</evidence>
<dbReference type="Pfam" id="PF06439">
    <property type="entry name" value="3keto-disac_hyd"/>
    <property type="match status" value="1"/>
</dbReference>
<feature type="domain" description="Alpha-L-arabinofuranosidase C-terminal" evidence="8">
    <location>
        <begin position="496"/>
        <end position="855"/>
    </location>
</feature>
<dbReference type="InterPro" id="IPR010496">
    <property type="entry name" value="AL/BT2_dom"/>
</dbReference>
<evidence type="ECO:0000313" key="9">
    <source>
        <dbReference type="EMBL" id="GFR38619.1"/>
    </source>
</evidence>
<dbReference type="InterPro" id="IPR017853">
    <property type="entry name" value="GH"/>
</dbReference>
<dbReference type="PANTHER" id="PTHR31776:SF0">
    <property type="entry name" value="ALPHA-L-ARABINOFURANOSIDASE 1"/>
    <property type="match status" value="1"/>
</dbReference>
<dbReference type="PANTHER" id="PTHR31776">
    <property type="entry name" value="ALPHA-L-ARABINOFURANOSIDASE 1"/>
    <property type="match status" value="1"/>
</dbReference>
<dbReference type="EMBL" id="BMAQ01000021">
    <property type="protein sequence ID" value="GFR38619.1"/>
    <property type="molecule type" value="Genomic_DNA"/>
</dbReference>
<reference evidence="9" key="2">
    <citation type="journal article" date="2021" name="Data Brief">
        <title>Draft genome sequence data of the facultative, thermophilic, xylanolytic bacterium Paenibacillus sp. strain DA-C8.</title>
        <authorList>
            <person name="Chhe C."/>
            <person name="Uke A."/>
            <person name="Baramee S."/>
            <person name="Ungkulpasvich U."/>
            <person name="Tachaapaikoon C."/>
            <person name="Pason P."/>
            <person name="Waeonukul R."/>
            <person name="Ratanakhanokchai K."/>
            <person name="Kosugi A."/>
        </authorList>
    </citation>
    <scope>NUCLEOTIDE SEQUENCE</scope>
    <source>
        <strain evidence="9">DA-C8</strain>
    </source>
</reference>
<dbReference type="SUPFAM" id="SSF51011">
    <property type="entry name" value="Glycosyl hydrolase domain"/>
    <property type="match status" value="1"/>
</dbReference>
<dbReference type="EC" id="3.2.1.55" evidence="3"/>
<dbReference type="RefSeq" id="WP_200966855.1">
    <property type="nucleotide sequence ID" value="NZ_BMAQ01000021.1"/>
</dbReference>
<dbReference type="SUPFAM" id="SSF49785">
    <property type="entry name" value="Galactose-binding domain-like"/>
    <property type="match status" value="1"/>
</dbReference>
<evidence type="ECO:0000313" key="10">
    <source>
        <dbReference type="Proteomes" id="UP000654993"/>
    </source>
</evidence>
<comment type="catalytic activity">
    <reaction evidence="1">
        <text>Hydrolysis of terminal non-reducing alpha-L-arabinofuranoside residues in alpha-L-arabinosides.</text>
        <dbReference type="EC" id="3.2.1.55"/>
    </reaction>
</comment>
<evidence type="ECO:0000259" key="8">
    <source>
        <dbReference type="SMART" id="SM00813"/>
    </source>
</evidence>
<dbReference type="InterPro" id="IPR010720">
    <property type="entry name" value="Alpha-L-AF_C"/>
</dbReference>
<sequence length="865" mass="95751">MTNRRLRIAAASAAAIVILLVALIMLAVRNAEQKGTPADAAERPNVQEQPADELEQRAERPLDGPAYTIRIQADDRSRQVSETLYGIFYEDINYAGDGGLYAEMVQNRSFEFGNPLYSWRHVTEDGAAGRVTTAGEAPLSENNPRYLVIQAELGGLGVSNSGYGGMYVEAGKAYDLTLYGRVDQGGEQLLAVSLRERDDTEIGACEISIVSGEWQQYGCTITAEATSEQAKLTVLAVKPGTVSLDMISLFPQHTWKGRKNGLREDLAQMLADLNPKFLRFPGGCIVEGGSIGNHYRWKNTIGDVAERKVQPNQWAPNYYQSFGLGFHEYFLLAEDLGAEPLPVIYAGITSCHGQPPMVPLSEMQEYIDHALDLIEYANGDPETSEWAAKRAENGHPEPFNLKYLAIGNELWGTNYYTRYKMIYDAIKAEYPDIQLIFSAGAFPNDMAYHEAYAWLAGNGNPADLVDEHMYQAPEWFLSQADRYDKFDRHGPKVFVGEYAAHGVGRRNNMEAALAEAAFMTGLERNSDIVAMAAYAPLFGRHGYTQWQPNLIWFDQSRVYGTPSYYVQHMFSNHVGHYILPTEITAEQPVPSPSAVRGSILLGSWMTQVEYDDVMVTDAEGEVLFSADFSEDNSLEVWSPASGNWRAENGVLKQSSLDADVRLYLQQGQDWSDYTLSLRARKTGGHEGMLIGFAVQDPDHFYWWNIGGWNNTVTAVEKATGGVKTIVSHSVSQGVITGQWYDIRVEIRGGMVRCYLNDALIHEWEESTGGPLFSVSTYDEDASELILKVVNVSAEDLPSAVEIEGKGKIAAAGRAIVLQADPAAENTLEQPENVVPQEIAVSGLGSRFEYVFPAHSVTVLRIQNSY</sequence>
<dbReference type="InterPro" id="IPR013780">
    <property type="entry name" value="Glyco_hydro_b"/>
</dbReference>
<keyword evidence="10" id="KW-1185">Reference proteome</keyword>
<evidence type="ECO:0000256" key="2">
    <source>
        <dbReference type="ARBA" id="ARBA00007186"/>
    </source>
</evidence>
<dbReference type="GO" id="GO:0046373">
    <property type="term" value="P:L-arabinose metabolic process"/>
    <property type="evidence" value="ECO:0007669"/>
    <property type="project" value="InterPro"/>
</dbReference>
<evidence type="ECO:0000256" key="5">
    <source>
        <dbReference type="ARBA" id="ARBA00022801"/>
    </source>
</evidence>
<dbReference type="Gene3D" id="2.60.40.1180">
    <property type="entry name" value="Golgi alpha-mannosidase II"/>
    <property type="match status" value="1"/>
</dbReference>
<comment type="caution">
    <text evidence="9">The sequence shown here is derived from an EMBL/GenBank/DDBJ whole genome shotgun (WGS) entry which is preliminary data.</text>
</comment>
<dbReference type="Gene3D" id="2.60.120.260">
    <property type="entry name" value="Galactose-binding domain-like"/>
    <property type="match status" value="1"/>
</dbReference>
<proteinExistence type="inferred from homology"/>
<dbReference type="InterPro" id="IPR008979">
    <property type="entry name" value="Galactose-bd-like_sf"/>
</dbReference>
<comment type="similarity">
    <text evidence="2">Belongs to the glycosyl hydrolase 51 family.</text>
</comment>
<evidence type="ECO:0000256" key="3">
    <source>
        <dbReference type="ARBA" id="ARBA00012670"/>
    </source>
</evidence>
<dbReference type="GO" id="GO:0046556">
    <property type="term" value="F:alpha-L-arabinofuranosidase activity"/>
    <property type="evidence" value="ECO:0007669"/>
    <property type="project" value="UniProtKB-EC"/>
</dbReference>
<dbReference type="Gene3D" id="2.60.120.560">
    <property type="entry name" value="Exo-inulinase, domain 1"/>
    <property type="match status" value="1"/>
</dbReference>
<gene>
    <name evidence="9" type="ORF">PRECH8_19150</name>
</gene>
<dbReference type="SMART" id="SM00813">
    <property type="entry name" value="Alpha-L-AF_C"/>
    <property type="match status" value="1"/>
</dbReference>
<feature type="region of interest" description="Disordered" evidence="7">
    <location>
        <begin position="35"/>
        <end position="59"/>
    </location>
</feature>
<keyword evidence="6" id="KW-0325">Glycoprotein</keyword>
<dbReference type="Gene3D" id="3.20.20.80">
    <property type="entry name" value="Glycosidases"/>
    <property type="match status" value="1"/>
</dbReference>
<dbReference type="Pfam" id="PF06964">
    <property type="entry name" value="Alpha-L-AF_C"/>
    <property type="match status" value="1"/>
</dbReference>
<reference evidence="9" key="1">
    <citation type="submission" date="2020-08" db="EMBL/GenBank/DDBJ databases">
        <authorList>
            <person name="Uke A."/>
            <person name="Chhe C."/>
            <person name="Baramee S."/>
            <person name="Kosugi A."/>
        </authorList>
    </citation>
    <scope>NUCLEOTIDE SEQUENCE</scope>
    <source>
        <strain evidence="9">DA-C8</strain>
    </source>
</reference>
<evidence type="ECO:0000256" key="4">
    <source>
        <dbReference type="ARBA" id="ARBA00022729"/>
    </source>
</evidence>
<protein>
    <recommendedName>
        <fullName evidence="3">non-reducing end alpha-L-arabinofuranosidase</fullName>
        <ecNumber evidence="3">3.2.1.55</ecNumber>
    </recommendedName>
</protein>
<organism evidence="9 10">
    <name type="scientific">Insulibacter thermoxylanivorax</name>
    <dbReference type="NCBI Taxonomy" id="2749268"/>
    <lineage>
        <taxon>Bacteria</taxon>
        <taxon>Bacillati</taxon>
        <taxon>Bacillota</taxon>
        <taxon>Bacilli</taxon>
        <taxon>Bacillales</taxon>
        <taxon>Paenibacillaceae</taxon>
        <taxon>Insulibacter</taxon>
    </lineage>
</organism>
<dbReference type="Proteomes" id="UP000654993">
    <property type="component" value="Unassembled WGS sequence"/>
</dbReference>
<evidence type="ECO:0000256" key="1">
    <source>
        <dbReference type="ARBA" id="ARBA00001462"/>
    </source>
</evidence>
<dbReference type="InterPro" id="IPR013320">
    <property type="entry name" value="ConA-like_dom_sf"/>
</dbReference>
<keyword evidence="5" id="KW-0378">Hydrolase</keyword>
<evidence type="ECO:0000256" key="6">
    <source>
        <dbReference type="ARBA" id="ARBA00023180"/>
    </source>
</evidence>
<name>A0A916QGT3_9BACL</name>